<dbReference type="InterPro" id="IPR017911">
    <property type="entry name" value="MacB-like_ATP-bd"/>
</dbReference>
<comment type="similarity">
    <text evidence="1">Belongs to the ABC transporter superfamily.</text>
</comment>
<dbReference type="OrthoDB" id="9802264at2"/>
<reference evidence="6 7" key="1">
    <citation type="submission" date="2015-09" db="EMBL/GenBank/DDBJ databases">
        <authorList>
            <consortium name="Pathogen Informatics"/>
        </authorList>
    </citation>
    <scope>NUCLEOTIDE SEQUENCE [LARGE SCALE GENOMIC DNA]</scope>
    <source>
        <strain evidence="6 7">2789STDY5834875</strain>
    </source>
</reference>
<dbReference type="RefSeq" id="WP_055214771.1">
    <property type="nucleotide sequence ID" value="NZ_CZBU01000002.1"/>
</dbReference>
<accession>A0A174YT37</accession>
<protein>
    <submittedName>
        <fullName evidence="6">Lipoprotein-releasing system ATP-binding protein LolD</fullName>
        <ecNumber evidence="6">3.6.3.-</ecNumber>
    </submittedName>
</protein>
<sequence length="224" mass="24750">MNIEAKNLSKIYGDGENRVVALDRANLEIVSSDFISIMGPSGSGKSTLLHLLSGLDKPSSGSLTYNGKDIYSYSDKELSAFRRKRIGFIFQQFNLLPVLTAKENIIMPLLLDKQKPDEAYLKQLTELLGIQGRLEHLPHELSGGQQQRVAIARALIAKPDVIFADEPTGNLDSKSGGEVMELLQNVWKKMGKALVVITHDSRIARMADRQFQIVDGVLTEVTAK</sequence>
<proteinExistence type="inferred from homology"/>
<dbReference type="FunFam" id="3.40.50.300:FF:000032">
    <property type="entry name" value="Export ABC transporter ATP-binding protein"/>
    <property type="match status" value="1"/>
</dbReference>
<evidence type="ECO:0000256" key="3">
    <source>
        <dbReference type="ARBA" id="ARBA00022741"/>
    </source>
</evidence>
<dbReference type="Gene3D" id="3.40.50.300">
    <property type="entry name" value="P-loop containing nucleotide triphosphate hydrolases"/>
    <property type="match status" value="1"/>
</dbReference>
<evidence type="ECO:0000313" key="6">
    <source>
        <dbReference type="EMBL" id="CUQ75859.1"/>
    </source>
</evidence>
<evidence type="ECO:0000256" key="4">
    <source>
        <dbReference type="ARBA" id="ARBA00022840"/>
    </source>
</evidence>
<dbReference type="PANTHER" id="PTHR42798">
    <property type="entry name" value="LIPOPROTEIN-RELEASING SYSTEM ATP-BINDING PROTEIN LOLD"/>
    <property type="match status" value="1"/>
</dbReference>
<dbReference type="InterPro" id="IPR017871">
    <property type="entry name" value="ABC_transporter-like_CS"/>
</dbReference>
<dbReference type="GO" id="GO:0022857">
    <property type="term" value="F:transmembrane transporter activity"/>
    <property type="evidence" value="ECO:0007669"/>
    <property type="project" value="UniProtKB-ARBA"/>
</dbReference>
<dbReference type="GO" id="GO:0016887">
    <property type="term" value="F:ATP hydrolysis activity"/>
    <property type="evidence" value="ECO:0007669"/>
    <property type="project" value="InterPro"/>
</dbReference>
<dbReference type="PANTHER" id="PTHR42798:SF6">
    <property type="entry name" value="CELL DIVISION ATP-BINDING PROTEIN FTSE"/>
    <property type="match status" value="1"/>
</dbReference>
<keyword evidence="6" id="KW-0378">Hydrolase</keyword>
<dbReference type="CDD" id="cd03255">
    <property type="entry name" value="ABC_MJ0796_LolCDE_FtsE"/>
    <property type="match status" value="1"/>
</dbReference>
<keyword evidence="2" id="KW-0813">Transport</keyword>
<keyword evidence="6" id="KW-0449">Lipoprotein</keyword>
<dbReference type="InterPro" id="IPR027417">
    <property type="entry name" value="P-loop_NTPase"/>
</dbReference>
<evidence type="ECO:0000313" key="7">
    <source>
        <dbReference type="Proteomes" id="UP000095621"/>
    </source>
</evidence>
<dbReference type="InterPro" id="IPR003439">
    <property type="entry name" value="ABC_transporter-like_ATP-bd"/>
</dbReference>
<keyword evidence="4 6" id="KW-0067">ATP-binding</keyword>
<evidence type="ECO:0000259" key="5">
    <source>
        <dbReference type="PROSITE" id="PS50893"/>
    </source>
</evidence>
<dbReference type="EMBL" id="CZBU01000002">
    <property type="protein sequence ID" value="CUQ75859.1"/>
    <property type="molecule type" value="Genomic_DNA"/>
</dbReference>
<dbReference type="InterPro" id="IPR003593">
    <property type="entry name" value="AAA+_ATPase"/>
</dbReference>
<dbReference type="GO" id="GO:0005524">
    <property type="term" value="F:ATP binding"/>
    <property type="evidence" value="ECO:0007669"/>
    <property type="project" value="UniProtKB-KW"/>
</dbReference>
<evidence type="ECO:0000256" key="1">
    <source>
        <dbReference type="ARBA" id="ARBA00005417"/>
    </source>
</evidence>
<feature type="domain" description="ABC transporter" evidence="5">
    <location>
        <begin position="3"/>
        <end position="223"/>
    </location>
</feature>
<keyword evidence="3" id="KW-0547">Nucleotide-binding</keyword>
<dbReference type="GO" id="GO:0098796">
    <property type="term" value="C:membrane protein complex"/>
    <property type="evidence" value="ECO:0007669"/>
    <property type="project" value="UniProtKB-ARBA"/>
</dbReference>
<dbReference type="SUPFAM" id="SSF52540">
    <property type="entry name" value="P-loop containing nucleoside triphosphate hydrolases"/>
    <property type="match status" value="1"/>
</dbReference>
<dbReference type="Pfam" id="PF00005">
    <property type="entry name" value="ABC_tran"/>
    <property type="match status" value="1"/>
</dbReference>
<evidence type="ECO:0000256" key="2">
    <source>
        <dbReference type="ARBA" id="ARBA00022448"/>
    </source>
</evidence>
<organism evidence="6 7">
    <name type="scientific">Lachnospira eligens</name>
    <dbReference type="NCBI Taxonomy" id="39485"/>
    <lineage>
        <taxon>Bacteria</taxon>
        <taxon>Bacillati</taxon>
        <taxon>Bacillota</taxon>
        <taxon>Clostridia</taxon>
        <taxon>Lachnospirales</taxon>
        <taxon>Lachnospiraceae</taxon>
        <taxon>Lachnospira</taxon>
    </lineage>
</organism>
<dbReference type="PROSITE" id="PS00211">
    <property type="entry name" value="ABC_TRANSPORTER_1"/>
    <property type="match status" value="1"/>
</dbReference>
<name>A0A174YT37_9FIRM</name>
<dbReference type="AlphaFoldDB" id="A0A174YT37"/>
<dbReference type="Proteomes" id="UP000095621">
    <property type="component" value="Unassembled WGS sequence"/>
</dbReference>
<gene>
    <name evidence="6" type="primary">lolD_7</name>
    <name evidence="6" type="ORF">ERS852490_00744</name>
</gene>
<dbReference type="PROSITE" id="PS50893">
    <property type="entry name" value="ABC_TRANSPORTER_2"/>
    <property type="match status" value="1"/>
</dbReference>
<dbReference type="SMART" id="SM00382">
    <property type="entry name" value="AAA"/>
    <property type="match status" value="1"/>
</dbReference>
<dbReference type="EC" id="3.6.3.-" evidence="6"/>